<feature type="transmembrane region" description="Helical" evidence="6">
    <location>
        <begin position="209"/>
        <end position="229"/>
    </location>
</feature>
<evidence type="ECO:0000256" key="5">
    <source>
        <dbReference type="ARBA" id="ARBA00023136"/>
    </source>
</evidence>
<feature type="transmembrane region" description="Helical" evidence="6">
    <location>
        <begin position="178"/>
        <end position="197"/>
    </location>
</feature>
<dbReference type="InterPro" id="IPR000109">
    <property type="entry name" value="POT_fam"/>
</dbReference>
<evidence type="ECO:0000256" key="4">
    <source>
        <dbReference type="ARBA" id="ARBA00022989"/>
    </source>
</evidence>
<comment type="similarity">
    <text evidence="2">Belongs to the major facilitator superfamily. Proton-dependent oligopeptide transporter (POT/PTR) (TC 2.A.17) family.</text>
</comment>
<feature type="transmembrane region" description="Helical" evidence="6">
    <location>
        <begin position="282"/>
        <end position="301"/>
    </location>
</feature>
<protein>
    <submittedName>
        <fullName evidence="7">Uncharacterized protein</fullName>
    </submittedName>
</protein>
<feature type="transmembrane region" description="Helical" evidence="6">
    <location>
        <begin position="329"/>
        <end position="354"/>
    </location>
</feature>
<evidence type="ECO:0000256" key="1">
    <source>
        <dbReference type="ARBA" id="ARBA00004141"/>
    </source>
</evidence>
<proteinExistence type="inferred from homology"/>
<organism evidence="7 8">
    <name type="scientific">Ficus carica</name>
    <name type="common">Common fig</name>
    <dbReference type="NCBI Taxonomy" id="3494"/>
    <lineage>
        <taxon>Eukaryota</taxon>
        <taxon>Viridiplantae</taxon>
        <taxon>Streptophyta</taxon>
        <taxon>Embryophyta</taxon>
        <taxon>Tracheophyta</taxon>
        <taxon>Spermatophyta</taxon>
        <taxon>Magnoliopsida</taxon>
        <taxon>eudicotyledons</taxon>
        <taxon>Gunneridae</taxon>
        <taxon>Pentapetalae</taxon>
        <taxon>rosids</taxon>
        <taxon>fabids</taxon>
        <taxon>Rosales</taxon>
        <taxon>Moraceae</taxon>
        <taxon>Ficeae</taxon>
        <taxon>Ficus</taxon>
    </lineage>
</organism>
<dbReference type="Pfam" id="PF00854">
    <property type="entry name" value="PTR2"/>
    <property type="match status" value="1"/>
</dbReference>
<comment type="subcellular location">
    <subcellularLocation>
        <location evidence="1">Membrane</location>
        <topology evidence="1">Multi-pass membrane protein</topology>
    </subcellularLocation>
</comment>
<feature type="transmembrane region" description="Helical" evidence="6">
    <location>
        <begin position="374"/>
        <end position="393"/>
    </location>
</feature>
<keyword evidence="8" id="KW-1185">Reference proteome</keyword>
<keyword evidence="5 6" id="KW-0472">Membrane</keyword>
<keyword evidence="4 6" id="KW-1133">Transmembrane helix</keyword>
<evidence type="ECO:0000256" key="2">
    <source>
        <dbReference type="ARBA" id="ARBA00005982"/>
    </source>
</evidence>
<feature type="transmembrane region" description="Helical" evidence="6">
    <location>
        <begin position="68"/>
        <end position="92"/>
    </location>
</feature>
<dbReference type="EMBL" id="BTGU01000055">
    <property type="protein sequence ID" value="GMN55190.1"/>
    <property type="molecule type" value="Genomic_DNA"/>
</dbReference>
<evidence type="ECO:0000256" key="6">
    <source>
        <dbReference type="SAM" id="Phobius"/>
    </source>
</evidence>
<feature type="transmembrane region" description="Helical" evidence="6">
    <location>
        <begin position="113"/>
        <end position="131"/>
    </location>
</feature>
<evidence type="ECO:0000313" key="7">
    <source>
        <dbReference type="EMBL" id="GMN55190.1"/>
    </source>
</evidence>
<dbReference type="Gene3D" id="1.20.1250.20">
    <property type="entry name" value="MFS general substrate transporter like domains"/>
    <property type="match status" value="2"/>
</dbReference>
<keyword evidence="3 6" id="KW-0812">Transmembrane</keyword>
<evidence type="ECO:0000256" key="3">
    <source>
        <dbReference type="ARBA" id="ARBA00022692"/>
    </source>
</evidence>
<feature type="transmembrane region" description="Helical" evidence="6">
    <location>
        <begin position="13"/>
        <end position="30"/>
    </location>
</feature>
<dbReference type="GO" id="GO:0022857">
    <property type="term" value="F:transmembrane transporter activity"/>
    <property type="evidence" value="ECO:0007669"/>
    <property type="project" value="InterPro"/>
</dbReference>
<reference evidence="7" key="1">
    <citation type="submission" date="2023-07" db="EMBL/GenBank/DDBJ databases">
        <title>draft genome sequence of fig (Ficus carica).</title>
        <authorList>
            <person name="Takahashi T."/>
            <person name="Nishimura K."/>
        </authorList>
    </citation>
    <scope>NUCLEOTIDE SEQUENCE</scope>
</reference>
<feature type="transmembrane region" description="Helical" evidence="6">
    <location>
        <begin position="241"/>
        <end position="262"/>
    </location>
</feature>
<dbReference type="Proteomes" id="UP001187192">
    <property type="component" value="Unassembled WGS sequence"/>
</dbReference>
<name>A0AA88AMB5_FICCA</name>
<gene>
    <name evidence="7" type="ORF">TIFTF001_024297</name>
</gene>
<dbReference type="GO" id="GO:0016020">
    <property type="term" value="C:membrane"/>
    <property type="evidence" value="ECO:0007669"/>
    <property type="project" value="UniProtKB-SubCell"/>
</dbReference>
<feature type="transmembrane region" description="Helical" evidence="6">
    <location>
        <begin position="151"/>
        <end position="171"/>
    </location>
</feature>
<dbReference type="InterPro" id="IPR036259">
    <property type="entry name" value="MFS_trans_sf"/>
</dbReference>
<dbReference type="PANTHER" id="PTHR11654">
    <property type="entry name" value="OLIGOPEPTIDE TRANSPORTER-RELATED"/>
    <property type="match status" value="1"/>
</dbReference>
<dbReference type="AlphaFoldDB" id="A0AA88AMB5"/>
<evidence type="ECO:0000313" key="8">
    <source>
        <dbReference type="Proteomes" id="UP001187192"/>
    </source>
</evidence>
<sequence length="411" mass="46306">MRPSFWTIEVLRWANRLAGYVIWSLLQFLTKEWGISYSTATKIVNVFGGMLNFSPLIIRHILDAFTGNYLMVVLSSLSYSIGLILLTVSAIGTCNITKEQQEQDCSVSTLQKVLFFSALTLIIFGSSIYHTNALEKLVEEEDSELSRTSDSVNKVVVIVVAAGAFVIPFTMKQWQYRFLFPAAFMVLATAIFLSGTMNHYVGRIKVPLVVLKFSSSIAKAICVSIYSATTKVFTRNERSKYAGCVGIAVSMILATLCCMVSAKMEILRLLDVQIYNFHGTDNTVPMSMFWLLPQYCLLGGFKGILNKSINLFFSDHDDPNSSDWFMRHFAFFILGLGNIGSVVLVSILSQLSTWGSDGTSWFVDNLNDSRLDNYYWVLALLSIGNILYYRILYSCTDLRSEVRYQKLDKRS</sequence>
<comment type="caution">
    <text evidence="7">The sequence shown here is derived from an EMBL/GenBank/DDBJ whole genome shotgun (WGS) entry which is preliminary data.</text>
</comment>
<accession>A0AA88AMB5</accession>